<dbReference type="InterPro" id="IPR003594">
    <property type="entry name" value="HATPase_dom"/>
</dbReference>
<dbReference type="CDD" id="cd16917">
    <property type="entry name" value="HATPase_UhpB-NarQ-NarX-like"/>
    <property type="match status" value="1"/>
</dbReference>
<keyword evidence="9" id="KW-0472">Membrane</keyword>
<feature type="transmembrane region" description="Helical" evidence="9">
    <location>
        <begin position="264"/>
        <end position="285"/>
    </location>
</feature>
<accession>A0ABW8AND3</accession>
<evidence type="ECO:0000256" key="7">
    <source>
        <dbReference type="ARBA" id="ARBA00022840"/>
    </source>
</evidence>
<evidence type="ECO:0000256" key="3">
    <source>
        <dbReference type="ARBA" id="ARBA00022553"/>
    </source>
</evidence>
<dbReference type="SUPFAM" id="SSF55781">
    <property type="entry name" value="GAF domain-like"/>
    <property type="match status" value="1"/>
</dbReference>
<dbReference type="InterPro" id="IPR011712">
    <property type="entry name" value="Sig_transdc_His_kin_sub3_dim/P"/>
</dbReference>
<keyword evidence="9" id="KW-1133">Transmembrane helix</keyword>
<organism evidence="12 13">
    <name type="scientific">Spongisporangium articulatum</name>
    <dbReference type="NCBI Taxonomy" id="3362603"/>
    <lineage>
        <taxon>Bacteria</taxon>
        <taxon>Bacillati</taxon>
        <taxon>Actinomycetota</taxon>
        <taxon>Actinomycetes</taxon>
        <taxon>Kineosporiales</taxon>
        <taxon>Kineosporiaceae</taxon>
        <taxon>Spongisporangium</taxon>
    </lineage>
</organism>
<evidence type="ECO:0000256" key="5">
    <source>
        <dbReference type="ARBA" id="ARBA00022741"/>
    </source>
</evidence>
<comment type="caution">
    <text evidence="12">The sequence shown here is derived from an EMBL/GenBank/DDBJ whole genome shotgun (WGS) entry which is preliminary data.</text>
</comment>
<dbReference type="Gene3D" id="3.30.565.10">
    <property type="entry name" value="Histidine kinase-like ATPase, C-terminal domain"/>
    <property type="match status" value="1"/>
</dbReference>
<evidence type="ECO:0000256" key="6">
    <source>
        <dbReference type="ARBA" id="ARBA00022777"/>
    </source>
</evidence>
<protein>
    <recommendedName>
        <fullName evidence="2">histidine kinase</fullName>
        <ecNumber evidence="2">2.7.13.3</ecNumber>
    </recommendedName>
</protein>
<evidence type="ECO:0000259" key="10">
    <source>
        <dbReference type="Pfam" id="PF02518"/>
    </source>
</evidence>
<comment type="catalytic activity">
    <reaction evidence="1">
        <text>ATP + protein L-histidine = ADP + protein N-phospho-L-histidine.</text>
        <dbReference type="EC" id="2.7.13.3"/>
    </reaction>
</comment>
<evidence type="ECO:0000256" key="4">
    <source>
        <dbReference type="ARBA" id="ARBA00022679"/>
    </source>
</evidence>
<name>A0ABW8AND3_9ACTN</name>
<feature type="transmembrane region" description="Helical" evidence="9">
    <location>
        <begin position="57"/>
        <end position="77"/>
    </location>
</feature>
<keyword evidence="8" id="KW-0902">Two-component regulatory system</keyword>
<feature type="transmembrane region" description="Helical" evidence="9">
    <location>
        <begin position="234"/>
        <end position="252"/>
    </location>
</feature>
<evidence type="ECO:0000256" key="8">
    <source>
        <dbReference type="ARBA" id="ARBA00023012"/>
    </source>
</evidence>
<dbReference type="Proteomes" id="UP001612915">
    <property type="component" value="Unassembled WGS sequence"/>
</dbReference>
<keyword evidence="3" id="KW-0597">Phosphoprotein</keyword>
<feature type="transmembrane region" description="Helical" evidence="9">
    <location>
        <begin position="128"/>
        <end position="148"/>
    </location>
</feature>
<dbReference type="Pfam" id="PF02518">
    <property type="entry name" value="HATPase_c"/>
    <property type="match status" value="1"/>
</dbReference>
<keyword evidence="7" id="KW-0067">ATP-binding</keyword>
<evidence type="ECO:0000313" key="12">
    <source>
        <dbReference type="EMBL" id="MFI7587117.1"/>
    </source>
</evidence>
<feature type="domain" description="Histidine kinase/HSP90-like ATPase" evidence="10">
    <location>
        <begin position="576"/>
        <end position="615"/>
    </location>
</feature>
<keyword evidence="4" id="KW-0808">Transferase</keyword>
<evidence type="ECO:0000256" key="2">
    <source>
        <dbReference type="ARBA" id="ARBA00012438"/>
    </source>
</evidence>
<dbReference type="EMBL" id="JBITLV010000002">
    <property type="protein sequence ID" value="MFI7587117.1"/>
    <property type="molecule type" value="Genomic_DNA"/>
</dbReference>
<dbReference type="PANTHER" id="PTHR24421:SF10">
    <property type="entry name" value="NITRATE_NITRITE SENSOR PROTEIN NARQ"/>
    <property type="match status" value="1"/>
</dbReference>
<evidence type="ECO:0000259" key="11">
    <source>
        <dbReference type="Pfam" id="PF07730"/>
    </source>
</evidence>
<dbReference type="GO" id="GO:0016301">
    <property type="term" value="F:kinase activity"/>
    <property type="evidence" value="ECO:0007669"/>
    <property type="project" value="UniProtKB-KW"/>
</dbReference>
<evidence type="ECO:0000256" key="9">
    <source>
        <dbReference type="SAM" id="Phobius"/>
    </source>
</evidence>
<dbReference type="InterPro" id="IPR050482">
    <property type="entry name" value="Sensor_HK_TwoCompSys"/>
</dbReference>
<keyword evidence="13" id="KW-1185">Reference proteome</keyword>
<dbReference type="SUPFAM" id="SSF55874">
    <property type="entry name" value="ATPase domain of HSP90 chaperone/DNA topoisomerase II/histidine kinase"/>
    <property type="match status" value="1"/>
</dbReference>
<dbReference type="InterPro" id="IPR036890">
    <property type="entry name" value="HATPase_C_sf"/>
</dbReference>
<feature type="transmembrane region" description="Helical" evidence="9">
    <location>
        <begin position="31"/>
        <end position="48"/>
    </location>
</feature>
<keyword evidence="9" id="KW-0812">Transmembrane</keyword>
<evidence type="ECO:0000256" key="1">
    <source>
        <dbReference type="ARBA" id="ARBA00000085"/>
    </source>
</evidence>
<gene>
    <name evidence="12" type="ORF">ACIB24_08595</name>
</gene>
<dbReference type="PANTHER" id="PTHR24421">
    <property type="entry name" value="NITRATE/NITRITE SENSOR PROTEIN NARX-RELATED"/>
    <property type="match status" value="1"/>
</dbReference>
<keyword evidence="5" id="KW-0547">Nucleotide-binding</keyword>
<reference evidence="12 13" key="1">
    <citation type="submission" date="2024-10" db="EMBL/GenBank/DDBJ databases">
        <title>The Natural Products Discovery Center: Release of the First 8490 Sequenced Strains for Exploring Actinobacteria Biosynthetic Diversity.</title>
        <authorList>
            <person name="Kalkreuter E."/>
            <person name="Kautsar S.A."/>
            <person name="Yang D."/>
            <person name="Bader C.D."/>
            <person name="Teijaro C.N."/>
            <person name="Fluegel L."/>
            <person name="Davis C.M."/>
            <person name="Simpson J.R."/>
            <person name="Lauterbach L."/>
            <person name="Steele A.D."/>
            <person name="Gui C."/>
            <person name="Meng S."/>
            <person name="Li G."/>
            <person name="Viehrig K."/>
            <person name="Ye F."/>
            <person name="Su P."/>
            <person name="Kiefer A.F."/>
            <person name="Nichols A."/>
            <person name="Cepeda A.J."/>
            <person name="Yan W."/>
            <person name="Fan B."/>
            <person name="Jiang Y."/>
            <person name="Adhikari A."/>
            <person name="Zheng C.-J."/>
            <person name="Schuster L."/>
            <person name="Cowan T.M."/>
            <person name="Smanski M.J."/>
            <person name="Chevrette M.G."/>
            <person name="De Carvalho L.P.S."/>
            <person name="Shen B."/>
        </authorList>
    </citation>
    <scope>NUCLEOTIDE SEQUENCE [LARGE SCALE GENOMIC DNA]</scope>
    <source>
        <strain evidence="12 13">NPDC049639</strain>
    </source>
</reference>
<dbReference type="Pfam" id="PF07730">
    <property type="entry name" value="HisKA_3"/>
    <property type="match status" value="1"/>
</dbReference>
<keyword evidence="6 12" id="KW-0418">Kinase</keyword>
<sequence length="657" mass="67889">MPTRLLPVATGLAVAALVVGGFALGLHVGNLHNGLIAASFTAVGLYVVQQRPGNRQGWLFVATGAAHAEMFAARQYALHGQPSGGPLPGASWVGWLGAWPLPLLIALIGVTVMSFPTGRLPSPRWRPAVALMVVVAGALSLAVALWPVEYTTASAVVPHPLHLPGARAAAHLYPAGRNLGYLLLQLVPVAALLVRLRRARDDEARQLRWFVYAVAVSAAVMVAGLVLVDSPLPGVLSVPLVAVAAGAAILKYRLYDIDPVINKTLVFGAMAAVVTLGYAAVVTGIGSLVDGSGTALSLLATALVAVAFEPMRRRVQRVADRIVYGHRATPYEALARLSAQLSSQISSPTGGLLDGMCAAVADGTGARRVVLWTGTSDELRAESAWPSGGELPHGPMTLAAVEKSQDSSTTVPVLHDGRFRGALAVTKASGEALSAVERRLLADLAAQAGLILELRAGAQRLVAAGDAARRRLERDLHDGAQQRLVMVAMELGILVDQAAETGDAELAARAEGARAHLLQATAELRRLAQGLHPAVLTQDGLEAAIGNLADRSGVPVRLDLSVGRRLAPEIEACAYFMISEALTNAVKHAGAGHVSVRAALSGDGLLVDVSDDGRGGASVRPGSGLEGLADRLATLGARLAVDSGPSGTRLATVIPCG</sequence>
<feature type="transmembrane region" description="Helical" evidence="9">
    <location>
        <begin position="209"/>
        <end position="228"/>
    </location>
</feature>
<feature type="domain" description="Signal transduction histidine kinase subgroup 3 dimerisation and phosphoacceptor" evidence="11">
    <location>
        <begin position="469"/>
        <end position="536"/>
    </location>
</feature>
<proteinExistence type="predicted"/>
<dbReference type="EC" id="2.7.13.3" evidence="2"/>
<evidence type="ECO:0000313" key="13">
    <source>
        <dbReference type="Proteomes" id="UP001612915"/>
    </source>
</evidence>
<feature type="transmembrane region" description="Helical" evidence="9">
    <location>
        <begin position="179"/>
        <end position="197"/>
    </location>
</feature>
<feature type="transmembrane region" description="Helical" evidence="9">
    <location>
        <begin position="97"/>
        <end position="116"/>
    </location>
</feature>
<dbReference type="RefSeq" id="WP_398278123.1">
    <property type="nucleotide sequence ID" value="NZ_JBITLV010000002.1"/>
</dbReference>